<evidence type="ECO:0000313" key="2">
    <source>
        <dbReference type="EMBL" id="OGG45155.1"/>
    </source>
</evidence>
<evidence type="ECO:0000313" key="3">
    <source>
        <dbReference type="Proteomes" id="UP000178606"/>
    </source>
</evidence>
<dbReference type="Gene3D" id="3.40.50.300">
    <property type="entry name" value="P-loop containing nucleotide triphosphate hydrolases"/>
    <property type="match status" value="2"/>
</dbReference>
<dbReference type="InterPro" id="IPR050742">
    <property type="entry name" value="Helicase_Restrict-Modif_Enz"/>
</dbReference>
<dbReference type="GO" id="GO:0005524">
    <property type="term" value="F:ATP binding"/>
    <property type="evidence" value="ECO:0007669"/>
    <property type="project" value="InterPro"/>
</dbReference>
<dbReference type="InterPro" id="IPR006935">
    <property type="entry name" value="Helicase/UvrB_N"/>
</dbReference>
<dbReference type="Pfam" id="PF04851">
    <property type="entry name" value="ResIII"/>
    <property type="match status" value="1"/>
</dbReference>
<dbReference type="InterPro" id="IPR027417">
    <property type="entry name" value="P-loop_NTPase"/>
</dbReference>
<dbReference type="EMBL" id="MFKF01000385">
    <property type="protein sequence ID" value="OGG45155.1"/>
    <property type="molecule type" value="Genomic_DNA"/>
</dbReference>
<dbReference type="Proteomes" id="UP000178606">
    <property type="component" value="Unassembled WGS sequence"/>
</dbReference>
<organism evidence="2 3">
    <name type="scientific">Handelsmanbacteria sp. (strain RIFCSPLOWO2_12_FULL_64_10)</name>
    <dbReference type="NCBI Taxonomy" id="1817868"/>
    <lineage>
        <taxon>Bacteria</taxon>
        <taxon>Candidatus Handelsmaniibacteriota</taxon>
    </lineage>
</organism>
<evidence type="ECO:0000259" key="1">
    <source>
        <dbReference type="Pfam" id="PF04851"/>
    </source>
</evidence>
<comment type="caution">
    <text evidence="2">The sequence shown here is derived from an EMBL/GenBank/DDBJ whole genome shotgun (WGS) entry which is preliminary data.</text>
</comment>
<dbReference type="AlphaFoldDB" id="A0A1F6C7M7"/>
<proteinExistence type="predicted"/>
<feature type="domain" description="Helicase/UvrB N-terminal" evidence="1">
    <location>
        <begin position="167"/>
        <end position="361"/>
    </location>
</feature>
<gene>
    <name evidence="2" type="ORF">A3F84_11875</name>
</gene>
<protein>
    <recommendedName>
        <fullName evidence="1">Helicase/UvrB N-terminal domain-containing protein</fullName>
    </recommendedName>
</protein>
<dbReference type="GO" id="GO:0016787">
    <property type="term" value="F:hydrolase activity"/>
    <property type="evidence" value="ECO:0007669"/>
    <property type="project" value="InterPro"/>
</dbReference>
<name>A0A1F6C7M7_HANXR</name>
<dbReference type="PANTHER" id="PTHR47396:SF1">
    <property type="entry name" value="ATP-DEPENDENT HELICASE IRC3-RELATED"/>
    <property type="match status" value="1"/>
</dbReference>
<dbReference type="GO" id="GO:0005829">
    <property type="term" value="C:cytosol"/>
    <property type="evidence" value="ECO:0007669"/>
    <property type="project" value="TreeGrafter"/>
</dbReference>
<sequence>MAKATAHTNVLAIELPEVASRDPFSVPRTHLVKSGADTWEEAEGRRDSKTLLVNRIRAAIDAWRDDGYPGASDTTRRLFQFWFGDDHLLPTGERFRYYFCQREAVETIVFLFEVERCLDAGNLVQAYFESPELLELEILTSTKGTRLFRRYVPELGKQAEQELPPAGLPRYAVKMATGSGKTVVMALMVAWSMLHRRLEAASSAADNFLIVAPNVIVYERLREDFDSSRVFHALPIIPPEWTSEFAVQVVLRGDAREPLPSGNLFLTNIQQIYEDTGGETTPINPVAALLGNAPKANLATATPMLERVKRVKNLMVLNDEAHHVHDEDLVWHKTLMALHENLKAKGAGGLTLWLDFSATPKNQNGTFFPWIIVDYPLAQAVEDRIVKTPLIIHQTDKADPDRYSHAEAGDTYNEWIAIGVARWRQHAKDYGAVGEKPLLFVMAEDTKDADSIAERLRREKEFKTEGRVLVIHTKGNGEITQKDLEAARAAAREVDLGKSKIRAIVSVLMLREGWDVRNVSVILGLRPFTAKANILPEQAVGRGLRLMRKIPRDNNQILELIGTSAFENFIRELEKEGVGIKTVTKPPKPGIEIFPVEDRRKYDIEIPRTTPLYDRQYKNVEKLDPLKLPLLASEKDLDRELKNRIDLVHGIIDVKVGSDEIEFNADNVPPIENVLSSLSGRVERHAKLAAGQFSILYPKVREYVQKRCFGHVVELDDVKVRRALNHTGLLDAIARLFSREIGKLTTEAKPVKLAGEPIQLSDSEKFVWRRMVTDAKKTIFNRVAVYNDFEARFAAFLEQCDDVLRFAALAEWFTHFHVQYLSSTGSVRLYYPDFVAIQKTEKDKVGWIIETKGREFEETDEKARHMERWCKEVSIETGQVWRYLKVPQGVFDAFARGTTVKGFDALLSWEMRQRTLLQG</sequence>
<dbReference type="SUPFAM" id="SSF52540">
    <property type="entry name" value="P-loop containing nucleoside triphosphate hydrolases"/>
    <property type="match status" value="2"/>
</dbReference>
<dbReference type="GO" id="GO:0003677">
    <property type="term" value="F:DNA binding"/>
    <property type="evidence" value="ECO:0007669"/>
    <property type="project" value="InterPro"/>
</dbReference>
<dbReference type="PANTHER" id="PTHR47396">
    <property type="entry name" value="TYPE I RESTRICTION ENZYME ECOKI R PROTEIN"/>
    <property type="match status" value="1"/>
</dbReference>
<accession>A0A1F6C7M7</accession>
<reference evidence="2 3" key="1">
    <citation type="journal article" date="2016" name="Nat. Commun.">
        <title>Thousands of microbial genomes shed light on interconnected biogeochemical processes in an aquifer system.</title>
        <authorList>
            <person name="Anantharaman K."/>
            <person name="Brown C.T."/>
            <person name="Hug L.A."/>
            <person name="Sharon I."/>
            <person name="Castelle C.J."/>
            <person name="Probst A.J."/>
            <person name="Thomas B.C."/>
            <person name="Singh A."/>
            <person name="Wilkins M.J."/>
            <person name="Karaoz U."/>
            <person name="Brodie E.L."/>
            <person name="Williams K.H."/>
            <person name="Hubbard S.S."/>
            <person name="Banfield J.F."/>
        </authorList>
    </citation>
    <scope>NUCLEOTIDE SEQUENCE [LARGE SCALE GENOMIC DNA]</scope>
    <source>
        <strain evidence="3">RIFCSPLOWO2_12_FULL_64_10</strain>
    </source>
</reference>